<keyword evidence="3 9" id="KW-0235">DNA replication</keyword>
<dbReference type="FunFam" id="2.40.50.140:FF:000090">
    <property type="entry name" value="Replication protein A subunit"/>
    <property type="match status" value="1"/>
</dbReference>
<comment type="subunit">
    <text evidence="9">Component of the heterotrimeric canonical replication protein A complex (RPA).</text>
</comment>
<keyword evidence="7 9" id="KW-0238">DNA-binding</keyword>
<evidence type="ECO:0000256" key="3">
    <source>
        <dbReference type="ARBA" id="ARBA00022705"/>
    </source>
</evidence>
<evidence type="ECO:0000256" key="7">
    <source>
        <dbReference type="ARBA" id="ARBA00023125"/>
    </source>
</evidence>
<dbReference type="GO" id="GO:0000781">
    <property type="term" value="C:chromosome, telomeric region"/>
    <property type="evidence" value="ECO:0007669"/>
    <property type="project" value="UniProtKB-ARBA"/>
</dbReference>
<feature type="domain" description="Replication protein A OB" evidence="13">
    <location>
        <begin position="294"/>
        <end position="391"/>
    </location>
</feature>
<organism evidence="14 15">
    <name type="scientific">Paraphaeosphaeria minitans</name>
    <dbReference type="NCBI Taxonomy" id="565426"/>
    <lineage>
        <taxon>Eukaryota</taxon>
        <taxon>Fungi</taxon>
        <taxon>Dikarya</taxon>
        <taxon>Ascomycota</taxon>
        <taxon>Pezizomycotina</taxon>
        <taxon>Dothideomycetes</taxon>
        <taxon>Pleosporomycetidae</taxon>
        <taxon>Pleosporales</taxon>
        <taxon>Massarineae</taxon>
        <taxon>Didymosphaeriaceae</taxon>
        <taxon>Paraphaeosphaeria</taxon>
    </lineage>
</organism>
<dbReference type="CDD" id="cd04474">
    <property type="entry name" value="RPA1_DBD_A"/>
    <property type="match status" value="1"/>
</dbReference>
<dbReference type="GO" id="GO:0008270">
    <property type="term" value="F:zinc ion binding"/>
    <property type="evidence" value="ECO:0007669"/>
    <property type="project" value="UniProtKB-KW"/>
</dbReference>
<evidence type="ECO:0000259" key="11">
    <source>
        <dbReference type="Pfam" id="PF04057"/>
    </source>
</evidence>
<dbReference type="InterPro" id="IPR007199">
    <property type="entry name" value="Rep_factor-A_N"/>
</dbReference>
<reference evidence="14" key="1">
    <citation type="journal article" date="2020" name="Mol. Plant Microbe Interact.">
        <title>Genome Sequence of the Biocontrol Agent Coniothyrium minitans strain Conio (IMI 134523).</title>
        <authorList>
            <person name="Patel D."/>
            <person name="Shittu T.A."/>
            <person name="Baroncelli R."/>
            <person name="Muthumeenakshi S."/>
            <person name="Osborne T.H."/>
            <person name="Janganan T.K."/>
            <person name="Sreenivasaprasad S."/>
        </authorList>
    </citation>
    <scope>NUCLEOTIDE SEQUENCE</scope>
    <source>
        <strain evidence="14">Conio</strain>
    </source>
</reference>
<dbReference type="Proteomes" id="UP000756921">
    <property type="component" value="Unassembled WGS sequence"/>
</dbReference>
<comment type="subcellular location">
    <subcellularLocation>
        <location evidence="1 9">Nucleus</location>
    </subcellularLocation>
</comment>
<dbReference type="NCBIfam" id="TIGR00617">
    <property type="entry name" value="rpa1"/>
    <property type="match status" value="1"/>
</dbReference>
<keyword evidence="15" id="KW-1185">Reference proteome</keyword>
<dbReference type="InterPro" id="IPR047192">
    <property type="entry name" value="Euk_RPA1_DBD_C"/>
</dbReference>
<dbReference type="InterPro" id="IPR013955">
    <property type="entry name" value="Rep_factor-A_C"/>
</dbReference>
<comment type="similarity">
    <text evidence="2 9">Belongs to the replication factor A protein 1 family.</text>
</comment>
<dbReference type="Pfam" id="PF04057">
    <property type="entry name" value="Rep-A_N"/>
    <property type="match status" value="1"/>
</dbReference>
<dbReference type="GO" id="GO:0006260">
    <property type="term" value="P:DNA replication"/>
    <property type="evidence" value="ECO:0007669"/>
    <property type="project" value="UniProtKB-KW"/>
</dbReference>
<evidence type="ECO:0000313" key="14">
    <source>
        <dbReference type="EMBL" id="KAF9733378.1"/>
    </source>
</evidence>
<dbReference type="PANTHER" id="PTHR47165">
    <property type="entry name" value="OS03G0429900 PROTEIN"/>
    <property type="match status" value="1"/>
</dbReference>
<dbReference type="InterPro" id="IPR031657">
    <property type="entry name" value="REPA_OB_2"/>
</dbReference>
<evidence type="ECO:0000256" key="2">
    <source>
        <dbReference type="ARBA" id="ARBA00005690"/>
    </source>
</evidence>
<name>A0A9P6GE12_9PLEO</name>
<keyword evidence="8 9" id="KW-0539">Nucleus</keyword>
<feature type="region of interest" description="Disordered" evidence="10">
    <location>
        <begin position="121"/>
        <end position="166"/>
    </location>
</feature>
<comment type="caution">
    <text evidence="14">The sequence shown here is derived from an EMBL/GenBank/DDBJ whole genome shotgun (WGS) entry which is preliminary data.</text>
</comment>
<evidence type="ECO:0000256" key="6">
    <source>
        <dbReference type="ARBA" id="ARBA00022833"/>
    </source>
</evidence>
<evidence type="ECO:0000256" key="5">
    <source>
        <dbReference type="ARBA" id="ARBA00022771"/>
    </source>
</evidence>
<keyword evidence="4 9" id="KW-0479">Metal-binding</keyword>
<feature type="domain" description="Replication factor-A protein 1 N-terminal" evidence="11">
    <location>
        <begin position="6"/>
        <end position="107"/>
    </location>
</feature>
<evidence type="ECO:0000259" key="12">
    <source>
        <dbReference type="Pfam" id="PF08646"/>
    </source>
</evidence>
<dbReference type="Gene3D" id="2.40.50.140">
    <property type="entry name" value="Nucleic acid-binding proteins"/>
    <property type="match status" value="4"/>
</dbReference>
<dbReference type="CDD" id="cd04476">
    <property type="entry name" value="RPA1_DBD_C"/>
    <property type="match status" value="1"/>
</dbReference>
<comment type="function">
    <text evidence="9">As part of the replication protein A (RPA/RP-A), a single-stranded DNA-binding heterotrimeric complex, may play an essential role in DNA replication, recombination and repair. Binds and stabilizes single-stranded DNA intermediates, preventing complementary DNA reannealing and recruiting different proteins involved in DNA metabolism.</text>
</comment>
<dbReference type="GO" id="GO:0005662">
    <property type="term" value="C:DNA replication factor A complex"/>
    <property type="evidence" value="ECO:0007669"/>
    <property type="project" value="UniProtKB-ARBA"/>
</dbReference>
<feature type="compositionally biased region" description="Low complexity" evidence="10">
    <location>
        <begin position="145"/>
        <end position="154"/>
    </location>
</feature>
<feature type="domain" description="Replication factor A C-terminal" evidence="12">
    <location>
        <begin position="450"/>
        <end position="600"/>
    </location>
</feature>
<evidence type="ECO:0000313" key="15">
    <source>
        <dbReference type="Proteomes" id="UP000756921"/>
    </source>
</evidence>
<sequence length="617" mass="69175">MAEQAITQGAIRSIFESSGPSVEHPVLQCVQIKTMDPKGGDSGGVQRFRVVLSDIRNFIQTMIATSANDIVLSGKLKKGSIVRLSKFNPQQVKEKKILIIMDLEVLDQYGEHDKIGQPEALENVKSEPQPAAISGGGFYGSRPEQQQQAPQQQQRSLPVHQNNQGISTHPHLYPIESLSPYAHKWTIRARCTHKGDIKTWHNQKGEGKLFSVNLLDDTGEIRGTGFNDVCERLYPIFEEGVVYYISAPCKVTLAKKQFSNLPNDYELQFDRDTEVEKAEDQDNKPQIRYNFTKIGDLNNVEKDTTIDTIGVLKEVGEVSTITSSKTNKDFSKRELTLADDSQTSVRLTVWGNSAQSFEAPLESIIAFKGVKVSDFGGRSLSLLSSGSMTIDPDIDDAHKLRGWFNAAGQNVTFSTHQNMASAGGGQRNETKLISQITEDESYLQMDTPSYFNLKASVVYIKNSPTFAYPACSTEGCNKKVIEENSGEWWCEKCQKKWPEPLFRYVLSINISDHTGQMWLSCFDDTARTIMGMSANDLMKLKNNSEENSTQDFHSAMQEGTCRTFNFRVKAKMETYNDQPKPRYQVMGISTLNYAQEANKLAQLIKQYDLDSDSLFVS</sequence>
<dbReference type="Pfam" id="PF08646">
    <property type="entry name" value="Rep_fac-A_C"/>
    <property type="match status" value="1"/>
</dbReference>
<proteinExistence type="inferred from homology"/>
<dbReference type="FunFam" id="2.40.50.140:FF:000064">
    <property type="entry name" value="Replication protein A subunit"/>
    <property type="match status" value="1"/>
</dbReference>
<dbReference type="CDD" id="cd04477">
    <property type="entry name" value="RPA1N"/>
    <property type="match status" value="1"/>
</dbReference>
<dbReference type="SUPFAM" id="SSF50249">
    <property type="entry name" value="Nucleic acid-binding proteins"/>
    <property type="match status" value="4"/>
</dbReference>
<evidence type="ECO:0000259" key="13">
    <source>
        <dbReference type="Pfam" id="PF16900"/>
    </source>
</evidence>
<dbReference type="PANTHER" id="PTHR47165:SF4">
    <property type="entry name" value="OS03G0429900 PROTEIN"/>
    <property type="match status" value="1"/>
</dbReference>
<dbReference type="EMBL" id="WJXW01000009">
    <property type="protein sequence ID" value="KAF9733378.1"/>
    <property type="molecule type" value="Genomic_DNA"/>
</dbReference>
<dbReference type="InterPro" id="IPR004591">
    <property type="entry name" value="Rfa1"/>
</dbReference>
<evidence type="ECO:0000256" key="10">
    <source>
        <dbReference type="SAM" id="MobiDB-lite"/>
    </source>
</evidence>
<evidence type="ECO:0000256" key="9">
    <source>
        <dbReference type="RuleBase" id="RU364130"/>
    </source>
</evidence>
<evidence type="ECO:0000256" key="4">
    <source>
        <dbReference type="ARBA" id="ARBA00022723"/>
    </source>
</evidence>
<dbReference type="Pfam" id="PF16900">
    <property type="entry name" value="REPA_OB_2"/>
    <property type="match status" value="1"/>
</dbReference>
<dbReference type="GO" id="GO:0006310">
    <property type="term" value="P:DNA recombination"/>
    <property type="evidence" value="ECO:0007669"/>
    <property type="project" value="InterPro"/>
</dbReference>
<dbReference type="GO" id="GO:0007004">
    <property type="term" value="P:telomere maintenance via telomerase"/>
    <property type="evidence" value="ECO:0007669"/>
    <property type="project" value="UniProtKB-ARBA"/>
</dbReference>
<accession>A0A9P6GE12</accession>
<dbReference type="FunFam" id="2.40.50.140:FF:000117">
    <property type="entry name" value="Replication protein A subunit"/>
    <property type="match status" value="1"/>
</dbReference>
<protein>
    <recommendedName>
        <fullName evidence="9">Replication protein A subunit</fullName>
    </recommendedName>
</protein>
<dbReference type="GO" id="GO:0003697">
    <property type="term" value="F:single-stranded DNA binding"/>
    <property type="evidence" value="ECO:0007669"/>
    <property type="project" value="UniProtKB-ARBA"/>
</dbReference>
<evidence type="ECO:0000256" key="1">
    <source>
        <dbReference type="ARBA" id="ARBA00004123"/>
    </source>
</evidence>
<dbReference type="FunFam" id="2.40.50.140:FF:000041">
    <property type="entry name" value="Replication protein A subunit"/>
    <property type="match status" value="1"/>
</dbReference>
<dbReference type="InterPro" id="IPR012340">
    <property type="entry name" value="NA-bd_OB-fold"/>
</dbReference>
<feature type="compositionally biased region" description="Polar residues" evidence="10">
    <location>
        <begin position="155"/>
        <end position="166"/>
    </location>
</feature>
<dbReference type="AlphaFoldDB" id="A0A9P6GE12"/>
<keyword evidence="6 9" id="KW-0862">Zinc</keyword>
<keyword evidence="5 9" id="KW-0863">Zinc-finger</keyword>
<gene>
    <name evidence="14" type="ORF">PMIN01_09061</name>
</gene>
<dbReference type="CDD" id="cd04475">
    <property type="entry name" value="RPA1_DBD_B"/>
    <property type="match status" value="1"/>
</dbReference>
<dbReference type="GO" id="GO:0006281">
    <property type="term" value="P:DNA repair"/>
    <property type="evidence" value="ECO:0007669"/>
    <property type="project" value="InterPro"/>
</dbReference>
<dbReference type="OrthoDB" id="1751331at2759"/>
<evidence type="ECO:0000256" key="8">
    <source>
        <dbReference type="ARBA" id="ARBA00023242"/>
    </source>
</evidence>